<keyword evidence="2" id="KW-0472">Membrane</keyword>
<sequence length="399" mass="42304">MSPWWLWCLVFATFNLPTVGFLAAVPFGMRLNDMLKEKAPDGSATDATSYSRVSGALGAIMVTSFFWATGNMVLGLTLRGDVSEVKSLLDAVSVFFLIGSALFLPYAFNQLKTLFPWGANAAAAIAQANAGAALAPPLALQSGGCAPTRLVIGNLSSVSDGALSAALAAIQIQINRDFQPEWGATTILASQRMKSPQSPVQIDAAQDAIIYLGDKAQDPSDGIDGLFGHHALTNPGVPFGFVFLDACAQRNLDWSVILSHEILELLADPNAITRVVGPDPKNPRAPDVSFELEVCDATEMDCYSVGTVKVSNFVTQRYFGRNGRSAATNICRLPLAPFSARPGGYAQYHDSDGGIQILDGNHVSQGQLGARAMMGKGRRNARRAAATAPAEKQTLGEVL</sequence>
<reference evidence="3" key="1">
    <citation type="submission" date="2021-09" db="EMBL/GenBank/DDBJ databases">
        <title>Genomic analysis of Ralstonia spp.</title>
        <authorList>
            <person name="Aburjaile F."/>
            <person name="Ariute J.C."/>
            <person name="Pais A.K.L."/>
            <person name="Albuquerque G.M.R."/>
            <person name="Silva A.M.F."/>
            <person name="Brenig B."/>
            <person name="Azevedo V."/>
            <person name="Matiuzzi M."/>
            <person name="Ramos R."/>
            <person name="Goes-Neto A."/>
            <person name="Soares S."/>
            <person name="Iseppon A.M.B."/>
            <person name="Souza E."/>
            <person name="Gama M."/>
        </authorList>
    </citation>
    <scope>NUCLEOTIDE SEQUENCE</scope>
    <source>
        <strain evidence="3">CCRMRs91</strain>
    </source>
</reference>
<evidence type="ECO:0000313" key="4">
    <source>
        <dbReference type="Proteomes" id="UP001144050"/>
    </source>
</evidence>
<proteinExistence type="predicted"/>
<name>A0AAW5ZWP2_RALSL</name>
<dbReference type="EMBL" id="JAIVFG010000075">
    <property type="protein sequence ID" value="MDB0573872.1"/>
    <property type="molecule type" value="Genomic_DNA"/>
</dbReference>
<dbReference type="Proteomes" id="UP001144050">
    <property type="component" value="Unassembled WGS sequence"/>
</dbReference>
<evidence type="ECO:0000313" key="3">
    <source>
        <dbReference type="EMBL" id="MDB0573872.1"/>
    </source>
</evidence>
<protein>
    <recommendedName>
        <fullName evidence="5">Transmembrane protein</fullName>
    </recommendedName>
</protein>
<comment type="caution">
    <text evidence="3">The sequence shown here is derived from an EMBL/GenBank/DDBJ whole genome shotgun (WGS) entry which is preliminary data.</text>
</comment>
<feature type="transmembrane region" description="Helical" evidence="2">
    <location>
        <begin position="88"/>
        <end position="108"/>
    </location>
</feature>
<accession>A0AAW5ZWP2</accession>
<keyword evidence="2" id="KW-0812">Transmembrane</keyword>
<gene>
    <name evidence="3" type="ORF">LBW59_24320</name>
</gene>
<evidence type="ECO:0008006" key="5">
    <source>
        <dbReference type="Google" id="ProtNLM"/>
    </source>
</evidence>
<feature type="region of interest" description="Disordered" evidence="1">
    <location>
        <begin position="378"/>
        <end position="399"/>
    </location>
</feature>
<keyword evidence="2" id="KW-1133">Transmembrane helix</keyword>
<dbReference type="RefSeq" id="WP_271657380.1">
    <property type="nucleotide sequence ID" value="NZ_JAIVFG010000075.1"/>
</dbReference>
<evidence type="ECO:0000256" key="2">
    <source>
        <dbReference type="SAM" id="Phobius"/>
    </source>
</evidence>
<feature type="transmembrane region" description="Helical" evidence="2">
    <location>
        <begin position="56"/>
        <end position="76"/>
    </location>
</feature>
<dbReference type="AlphaFoldDB" id="A0AAW5ZWP2"/>
<evidence type="ECO:0000256" key="1">
    <source>
        <dbReference type="SAM" id="MobiDB-lite"/>
    </source>
</evidence>
<organism evidence="3 4">
    <name type="scientific">Ralstonia solanacearum</name>
    <name type="common">Pseudomonas solanacearum</name>
    <dbReference type="NCBI Taxonomy" id="305"/>
    <lineage>
        <taxon>Bacteria</taxon>
        <taxon>Pseudomonadati</taxon>
        <taxon>Pseudomonadota</taxon>
        <taxon>Betaproteobacteria</taxon>
        <taxon>Burkholderiales</taxon>
        <taxon>Burkholderiaceae</taxon>
        <taxon>Ralstonia</taxon>
        <taxon>Ralstonia solanacearum species complex</taxon>
    </lineage>
</organism>